<reference evidence="5 6" key="1">
    <citation type="submission" date="2021-07" db="EMBL/GenBank/DDBJ databases">
        <title>Whole Genome Sequence of Nocardia Iowensis.</title>
        <authorList>
            <person name="Lamm A."/>
            <person name="Collins-Fairclough A.M."/>
            <person name="Bunk B."/>
            <person name="Sproer C."/>
        </authorList>
    </citation>
    <scope>NUCLEOTIDE SEQUENCE [LARGE SCALE GENOMIC DNA]</scope>
    <source>
        <strain evidence="5 6">NRRL 5646</strain>
    </source>
</reference>
<dbReference type="PANTHER" id="PTHR10815:SF5">
    <property type="entry name" value="METHYLATED-DNA--PROTEIN-CYSTEINE METHYLTRANSFERASE"/>
    <property type="match status" value="1"/>
</dbReference>
<dbReference type="InterPro" id="IPR008332">
    <property type="entry name" value="MethylG_MeTrfase_N"/>
</dbReference>
<comment type="function">
    <text evidence="2">Involved in the cellular defense against the biological effects of O6-methylguanine (O6-MeG) and O4-methylthymine (O4-MeT) in DNA. Repairs the methylated nucleobase in DNA by stoichiometrically transferring the methyl group to a cysteine residue in the enzyme. This is a suicide reaction: the enzyme is irreversibly inactivated.</text>
</comment>
<keyword evidence="2" id="KW-0227">DNA damage</keyword>
<comment type="similarity">
    <text evidence="2">Belongs to the MGMT family.</text>
</comment>
<gene>
    <name evidence="5" type="ORF">KV110_26670</name>
</gene>
<keyword evidence="1 2" id="KW-0963">Cytoplasm</keyword>
<comment type="subcellular location">
    <subcellularLocation>
        <location evidence="2">Cytoplasm</location>
    </subcellularLocation>
</comment>
<keyword evidence="2" id="KW-0234">DNA repair</keyword>
<dbReference type="PROSITE" id="PS00374">
    <property type="entry name" value="MGMT"/>
    <property type="match status" value="1"/>
</dbReference>
<evidence type="ECO:0000256" key="1">
    <source>
        <dbReference type="ARBA" id="ARBA00022490"/>
    </source>
</evidence>
<comment type="miscellaneous">
    <text evidence="2">This enzyme catalyzes only one turnover and therefore is not strictly catalytic. According to one definition, an enzyme is a biocatalyst that acts repeatedly and over many reaction cycles.</text>
</comment>
<evidence type="ECO:0000256" key="2">
    <source>
        <dbReference type="HAMAP-Rule" id="MF_00772"/>
    </source>
</evidence>
<evidence type="ECO:0000259" key="3">
    <source>
        <dbReference type="Pfam" id="PF01035"/>
    </source>
</evidence>
<evidence type="ECO:0000313" key="6">
    <source>
        <dbReference type="Proteomes" id="UP000694257"/>
    </source>
</evidence>
<name>A0ABX8S1I2_NOCIO</name>
<proteinExistence type="inferred from homology"/>
<comment type="catalytic activity">
    <reaction evidence="2">
        <text>a 6-O-methyl-2'-deoxyguanosine in DNA + L-cysteinyl-[protein] = S-methyl-L-cysteinyl-[protein] + a 2'-deoxyguanosine in DNA</text>
        <dbReference type="Rhea" id="RHEA:24000"/>
        <dbReference type="Rhea" id="RHEA-COMP:10131"/>
        <dbReference type="Rhea" id="RHEA-COMP:10132"/>
        <dbReference type="Rhea" id="RHEA-COMP:11367"/>
        <dbReference type="Rhea" id="RHEA-COMP:11368"/>
        <dbReference type="ChEBI" id="CHEBI:29950"/>
        <dbReference type="ChEBI" id="CHEBI:82612"/>
        <dbReference type="ChEBI" id="CHEBI:85445"/>
        <dbReference type="ChEBI" id="CHEBI:85448"/>
        <dbReference type="EC" id="2.1.1.63"/>
    </reaction>
</comment>
<feature type="domain" description="Methylguanine DNA methyltransferase ribonuclease-like" evidence="4">
    <location>
        <begin position="44"/>
        <end position="120"/>
    </location>
</feature>
<feature type="domain" description="Methylated-DNA-[protein]-cysteine S-methyltransferase DNA binding" evidence="3">
    <location>
        <begin position="126"/>
        <end position="204"/>
    </location>
</feature>
<feature type="active site" description="Nucleophile; methyl group acceptor" evidence="2">
    <location>
        <position position="176"/>
    </location>
</feature>
<comment type="catalytic activity">
    <reaction evidence="2">
        <text>a 4-O-methyl-thymidine in DNA + L-cysteinyl-[protein] = a thymidine in DNA + S-methyl-L-cysteinyl-[protein]</text>
        <dbReference type="Rhea" id="RHEA:53428"/>
        <dbReference type="Rhea" id="RHEA-COMP:10131"/>
        <dbReference type="Rhea" id="RHEA-COMP:10132"/>
        <dbReference type="Rhea" id="RHEA-COMP:13555"/>
        <dbReference type="Rhea" id="RHEA-COMP:13556"/>
        <dbReference type="ChEBI" id="CHEBI:29950"/>
        <dbReference type="ChEBI" id="CHEBI:82612"/>
        <dbReference type="ChEBI" id="CHEBI:137386"/>
        <dbReference type="ChEBI" id="CHEBI:137387"/>
        <dbReference type="EC" id="2.1.1.63"/>
    </reaction>
</comment>
<dbReference type="EMBL" id="CP078145">
    <property type="protein sequence ID" value="QXN95783.1"/>
    <property type="molecule type" value="Genomic_DNA"/>
</dbReference>
<protein>
    <recommendedName>
        <fullName evidence="2">Methylated-DNA--protein-cysteine methyltransferase</fullName>
        <ecNumber evidence="2">2.1.1.63</ecNumber>
    </recommendedName>
    <alternativeName>
        <fullName evidence="2">6-O-methylguanine-DNA methyltransferase</fullName>
        <shortName evidence="2">MGMT</shortName>
    </alternativeName>
    <alternativeName>
        <fullName evidence="2">O-6-methylguanine-DNA-alkyltransferase</fullName>
    </alternativeName>
</protein>
<dbReference type="RefSeq" id="WP_218478919.1">
    <property type="nucleotide sequence ID" value="NZ_BAABJN010000003.1"/>
</dbReference>
<keyword evidence="6" id="KW-1185">Reference proteome</keyword>
<dbReference type="InterPro" id="IPR023546">
    <property type="entry name" value="MGMT"/>
</dbReference>
<dbReference type="EC" id="2.1.1.63" evidence="2"/>
<dbReference type="InterPro" id="IPR001497">
    <property type="entry name" value="MethylDNA_cys_MeTrfase_AS"/>
</dbReference>
<dbReference type="Pfam" id="PF01035">
    <property type="entry name" value="DNA_binding_1"/>
    <property type="match status" value="1"/>
</dbReference>
<dbReference type="CDD" id="cd06445">
    <property type="entry name" value="ATase"/>
    <property type="match status" value="1"/>
</dbReference>
<sequence length="205" mass="21704">MATIDRGDPDGLFDGLSSDSADLLAQLRRRLAAEAQSAGLLDVAYRTVDTPVGRLLLAATPAGLVRVAYPIEDHDAVLTTLAERVSPRVLAAPARLDAAAREIDEYFAGVRTHFDLPLDLQLTGGFRRQVIEHLTDIGYGRRESYAAVAAAVGNPRAVRAVGSACAHNPLPVVVPCHRVVRSDGSIGQYVGGIEAKSTLLTLEAA</sequence>
<dbReference type="InterPro" id="IPR014048">
    <property type="entry name" value="MethylDNA_cys_MeTrfase_DNA-bd"/>
</dbReference>
<keyword evidence="2" id="KW-0808">Transferase</keyword>
<dbReference type="Pfam" id="PF02870">
    <property type="entry name" value="Methyltransf_1N"/>
    <property type="match status" value="1"/>
</dbReference>
<dbReference type="PANTHER" id="PTHR10815">
    <property type="entry name" value="METHYLATED-DNA--PROTEIN-CYSTEINE METHYLTRANSFERASE"/>
    <property type="match status" value="1"/>
</dbReference>
<dbReference type="Proteomes" id="UP000694257">
    <property type="component" value="Chromosome"/>
</dbReference>
<dbReference type="HAMAP" id="MF_00772">
    <property type="entry name" value="OGT"/>
    <property type="match status" value="1"/>
</dbReference>
<dbReference type="NCBIfam" id="TIGR00589">
    <property type="entry name" value="ogt"/>
    <property type="match status" value="1"/>
</dbReference>
<organism evidence="5 6">
    <name type="scientific">Nocardia iowensis</name>
    <dbReference type="NCBI Taxonomy" id="204891"/>
    <lineage>
        <taxon>Bacteria</taxon>
        <taxon>Bacillati</taxon>
        <taxon>Actinomycetota</taxon>
        <taxon>Actinomycetes</taxon>
        <taxon>Mycobacteriales</taxon>
        <taxon>Nocardiaceae</taxon>
        <taxon>Nocardia</taxon>
    </lineage>
</organism>
<evidence type="ECO:0000259" key="4">
    <source>
        <dbReference type="Pfam" id="PF02870"/>
    </source>
</evidence>
<accession>A0ABX8S1I2</accession>
<evidence type="ECO:0000313" key="5">
    <source>
        <dbReference type="EMBL" id="QXN95783.1"/>
    </source>
</evidence>
<keyword evidence="2" id="KW-0489">Methyltransferase</keyword>